<evidence type="ECO:0000256" key="1">
    <source>
        <dbReference type="SAM" id="MobiDB-lite"/>
    </source>
</evidence>
<evidence type="ECO:0000313" key="2">
    <source>
        <dbReference type="Ensembl" id="ENSCSRP00000014978.1"/>
    </source>
</evidence>
<organism evidence="2 3">
    <name type="scientific">Chelydra serpentina</name>
    <name type="common">Snapping turtle</name>
    <name type="synonym">Testudo serpentina</name>
    <dbReference type="NCBI Taxonomy" id="8475"/>
    <lineage>
        <taxon>Eukaryota</taxon>
        <taxon>Metazoa</taxon>
        <taxon>Chordata</taxon>
        <taxon>Craniata</taxon>
        <taxon>Vertebrata</taxon>
        <taxon>Euteleostomi</taxon>
        <taxon>Archelosauria</taxon>
        <taxon>Testudinata</taxon>
        <taxon>Testudines</taxon>
        <taxon>Cryptodira</taxon>
        <taxon>Durocryptodira</taxon>
        <taxon>Americhelydia</taxon>
        <taxon>Chelydroidea</taxon>
        <taxon>Chelydridae</taxon>
        <taxon>Chelydra</taxon>
    </lineage>
</organism>
<keyword evidence="3" id="KW-1185">Reference proteome</keyword>
<feature type="compositionally biased region" description="Low complexity" evidence="1">
    <location>
        <begin position="99"/>
        <end position="108"/>
    </location>
</feature>
<evidence type="ECO:0000313" key="3">
    <source>
        <dbReference type="Proteomes" id="UP000694403"/>
    </source>
</evidence>
<dbReference type="Proteomes" id="UP000694403">
    <property type="component" value="Unplaced"/>
</dbReference>
<sequence>NQPPQCYGAAGSLPHQRHLLLHPSQVASSPPLKSTAPSCVGPWAPLSPEDSPMVAQWVSGRGRPSHSISGVCVQPILARNHYSLVFIKQGQGGVHADGTSAKKPTTATSPPPYWQSKGFSSTRNVQPGHLPQGVSQATSKPLSSLPESQRTADEVRTPLGIPLSKLSQAKHLKTRAGGGQQLSTDSKRRLPGAASHKDQ</sequence>
<feature type="region of interest" description="Disordered" evidence="1">
    <location>
        <begin position="93"/>
        <end position="199"/>
    </location>
</feature>
<protein>
    <submittedName>
        <fullName evidence="2">Uncharacterized protein</fullName>
    </submittedName>
</protein>
<dbReference type="Ensembl" id="ENSCSRT00000015616.1">
    <property type="protein sequence ID" value="ENSCSRP00000014978.1"/>
    <property type="gene ID" value="ENSCSRG00000011436.1"/>
</dbReference>
<reference evidence="2" key="1">
    <citation type="submission" date="2025-05" db="UniProtKB">
        <authorList>
            <consortium name="Ensembl"/>
        </authorList>
    </citation>
    <scope>IDENTIFICATION</scope>
</reference>
<name>A0A8C3SLL1_CHESE</name>
<feature type="compositionally biased region" description="Polar residues" evidence="1">
    <location>
        <begin position="133"/>
        <end position="149"/>
    </location>
</feature>
<dbReference type="Ensembl" id="ENSCSRT00000018878.1">
    <property type="protein sequence ID" value="ENSCSRP00000018041.1"/>
    <property type="gene ID" value="ENSCSRG00000013837.1"/>
</dbReference>
<dbReference type="AlphaFoldDB" id="A0A8C3SLL1"/>
<proteinExistence type="predicted"/>
<accession>A0A8C3SLL1</accession>